<keyword evidence="3" id="KW-1185">Reference proteome</keyword>
<evidence type="ECO:0000256" key="1">
    <source>
        <dbReference type="SAM" id="MobiDB-lite"/>
    </source>
</evidence>
<reference evidence="2 3" key="1">
    <citation type="submission" date="2024-05" db="EMBL/GenBank/DDBJ databases">
        <title>Genome sequencing and assembly of Indian major carp, Cirrhinus mrigala (Hamilton, 1822).</title>
        <authorList>
            <person name="Mohindra V."/>
            <person name="Chowdhury L.M."/>
            <person name="Lal K."/>
            <person name="Jena J.K."/>
        </authorList>
    </citation>
    <scope>NUCLEOTIDE SEQUENCE [LARGE SCALE GENOMIC DNA]</scope>
    <source>
        <strain evidence="2">CM1030</strain>
        <tissue evidence="2">Blood</tissue>
    </source>
</reference>
<dbReference type="Proteomes" id="UP001529510">
    <property type="component" value="Unassembled WGS sequence"/>
</dbReference>
<gene>
    <name evidence="2" type="ORF">M9458_006266</name>
</gene>
<dbReference type="EMBL" id="JAMKFB020000003">
    <property type="protein sequence ID" value="KAL0197726.1"/>
    <property type="molecule type" value="Genomic_DNA"/>
</dbReference>
<name>A0ABD0RGY4_CIRMR</name>
<evidence type="ECO:0000313" key="3">
    <source>
        <dbReference type="Proteomes" id="UP001529510"/>
    </source>
</evidence>
<evidence type="ECO:0000313" key="2">
    <source>
        <dbReference type="EMBL" id="KAL0197726.1"/>
    </source>
</evidence>
<accession>A0ABD0RGY4</accession>
<dbReference type="AlphaFoldDB" id="A0ABD0RGY4"/>
<proteinExistence type="predicted"/>
<sequence>MEQEMSSEKDEDSEPEEEDEDEEEMAEMQDRGDLRDMGVWNGFISGGELTAEEEVLLDWKPGDPVTPQYVLRLPGYTD</sequence>
<organism evidence="2 3">
    <name type="scientific">Cirrhinus mrigala</name>
    <name type="common">Mrigala</name>
    <dbReference type="NCBI Taxonomy" id="683832"/>
    <lineage>
        <taxon>Eukaryota</taxon>
        <taxon>Metazoa</taxon>
        <taxon>Chordata</taxon>
        <taxon>Craniata</taxon>
        <taxon>Vertebrata</taxon>
        <taxon>Euteleostomi</taxon>
        <taxon>Actinopterygii</taxon>
        <taxon>Neopterygii</taxon>
        <taxon>Teleostei</taxon>
        <taxon>Ostariophysi</taxon>
        <taxon>Cypriniformes</taxon>
        <taxon>Cyprinidae</taxon>
        <taxon>Labeoninae</taxon>
        <taxon>Labeonini</taxon>
        <taxon>Cirrhinus</taxon>
    </lineage>
</organism>
<protein>
    <submittedName>
        <fullName evidence="2">Uncharacterized protein</fullName>
    </submittedName>
</protein>
<feature type="non-terminal residue" evidence="2">
    <location>
        <position position="78"/>
    </location>
</feature>
<comment type="caution">
    <text evidence="2">The sequence shown here is derived from an EMBL/GenBank/DDBJ whole genome shotgun (WGS) entry which is preliminary data.</text>
</comment>
<feature type="compositionally biased region" description="Acidic residues" evidence="1">
    <location>
        <begin position="1"/>
        <end position="27"/>
    </location>
</feature>
<feature type="region of interest" description="Disordered" evidence="1">
    <location>
        <begin position="1"/>
        <end position="39"/>
    </location>
</feature>